<reference evidence="1" key="1">
    <citation type="submission" date="2024-07" db="EMBL/GenBank/DDBJ databases">
        <authorList>
            <person name="Yu S.T."/>
        </authorList>
    </citation>
    <scope>NUCLEOTIDE SEQUENCE</scope>
    <source>
        <strain evidence="1">R41</strain>
    </source>
</reference>
<dbReference type="EMBL" id="CP163443">
    <property type="protein sequence ID" value="XDQ58182.1"/>
    <property type="molecule type" value="Genomic_DNA"/>
</dbReference>
<sequence>MTEAPHVCRHCDEEITDPDDAVHLGHEPGSSGPGWDIWAHRAHAYLVGPDPKATEILARVLIARALQGSDP</sequence>
<dbReference type="RefSeq" id="WP_369251239.1">
    <property type="nucleotide sequence ID" value="NZ_CP163443.1"/>
</dbReference>
<evidence type="ECO:0008006" key="2">
    <source>
        <dbReference type="Google" id="ProtNLM"/>
    </source>
</evidence>
<evidence type="ECO:0000313" key="1">
    <source>
        <dbReference type="EMBL" id="XDQ58182.1"/>
    </source>
</evidence>
<name>A0AB39RPT0_9ACTN</name>
<accession>A0AB39RPT0</accession>
<proteinExistence type="predicted"/>
<gene>
    <name evidence="1" type="ORF">AB5J53_44350</name>
</gene>
<organism evidence="1">
    <name type="scientific">Streptomyces sp. R41</name>
    <dbReference type="NCBI Taxonomy" id="3238632"/>
    <lineage>
        <taxon>Bacteria</taxon>
        <taxon>Bacillati</taxon>
        <taxon>Actinomycetota</taxon>
        <taxon>Actinomycetes</taxon>
        <taxon>Kitasatosporales</taxon>
        <taxon>Streptomycetaceae</taxon>
        <taxon>Streptomyces</taxon>
    </lineage>
</organism>
<protein>
    <recommendedName>
        <fullName evidence="2">C2H2-type domain-containing protein</fullName>
    </recommendedName>
</protein>
<dbReference type="AlphaFoldDB" id="A0AB39RPT0"/>